<keyword evidence="2" id="KW-0732">Signal</keyword>
<accession>A0A7D5H4X2</accession>
<evidence type="ECO:0000256" key="1">
    <source>
        <dbReference type="SAM" id="MobiDB-lite"/>
    </source>
</evidence>
<feature type="region of interest" description="Disordered" evidence="1">
    <location>
        <begin position="27"/>
        <end position="72"/>
    </location>
</feature>
<dbReference type="Proteomes" id="UP000509568">
    <property type="component" value="Chromosome"/>
</dbReference>
<dbReference type="EMBL" id="CP056030">
    <property type="protein sequence ID" value="QKZ05682.1"/>
    <property type="molecule type" value="Genomic_DNA"/>
</dbReference>
<feature type="compositionally biased region" description="Polar residues" evidence="1">
    <location>
        <begin position="63"/>
        <end position="72"/>
    </location>
</feature>
<dbReference type="RefSeq" id="WP_158158570.1">
    <property type="nucleotide sequence ID" value="NZ_CP056030.1"/>
</dbReference>
<dbReference type="KEGG" id="pez:HWQ56_18515"/>
<reference evidence="3 4" key="1">
    <citation type="submission" date="2020-06" db="EMBL/GenBank/DDBJ databases">
        <title>Pseudomonas eucalypticola sp. nov., an endophyte of Eucalyptus dunnii leaves with biocontrol ability of eucalyptus leaf blight.</title>
        <authorList>
            <person name="Liu Y."/>
            <person name="Song Z."/>
            <person name="Zeng H."/>
            <person name="Lu M."/>
            <person name="Wang X."/>
            <person name="Lian X."/>
            <person name="Zhang Q."/>
        </authorList>
    </citation>
    <scope>NUCLEOTIDE SEQUENCE [LARGE SCALE GENOMIC DNA]</scope>
    <source>
        <strain evidence="3 4">NP-1</strain>
    </source>
</reference>
<evidence type="ECO:0000256" key="2">
    <source>
        <dbReference type="SAM" id="SignalP"/>
    </source>
</evidence>
<feature type="compositionally biased region" description="Low complexity" evidence="1">
    <location>
        <begin position="27"/>
        <end position="38"/>
    </location>
</feature>
<gene>
    <name evidence="3" type="ORF">HWQ56_18515</name>
</gene>
<feature type="signal peptide" evidence="2">
    <location>
        <begin position="1"/>
        <end position="22"/>
    </location>
</feature>
<protein>
    <submittedName>
        <fullName evidence="3">Uncharacterized protein</fullName>
    </submittedName>
</protein>
<dbReference type="AlphaFoldDB" id="A0A7D5H4X2"/>
<evidence type="ECO:0000313" key="4">
    <source>
        <dbReference type="Proteomes" id="UP000509568"/>
    </source>
</evidence>
<keyword evidence="4" id="KW-1185">Reference proteome</keyword>
<evidence type="ECO:0000313" key="3">
    <source>
        <dbReference type="EMBL" id="QKZ05682.1"/>
    </source>
</evidence>
<sequence>MKLSFVAACAALSLSFAGATFAADSTDASTASGASDSTVMTQSHDTKATQKHKNESKKGGRPLNTTAKKTAN</sequence>
<organism evidence="3 4">
    <name type="scientific">Pseudomonas eucalypticola</name>
    <dbReference type="NCBI Taxonomy" id="2599595"/>
    <lineage>
        <taxon>Bacteria</taxon>
        <taxon>Pseudomonadati</taxon>
        <taxon>Pseudomonadota</taxon>
        <taxon>Gammaproteobacteria</taxon>
        <taxon>Pseudomonadales</taxon>
        <taxon>Pseudomonadaceae</taxon>
        <taxon>Pseudomonas</taxon>
    </lineage>
</organism>
<feature type="compositionally biased region" description="Basic and acidic residues" evidence="1">
    <location>
        <begin position="44"/>
        <end position="58"/>
    </location>
</feature>
<proteinExistence type="predicted"/>
<name>A0A7D5H4X2_9PSED</name>
<feature type="chain" id="PRO_5028877524" evidence="2">
    <location>
        <begin position="23"/>
        <end position="72"/>
    </location>
</feature>